<protein>
    <submittedName>
        <fullName evidence="1">Uncharacterized protein</fullName>
    </submittedName>
</protein>
<accession>A0A397G8E0</accession>
<proteinExistence type="predicted"/>
<sequence length="65" mass="8023">MESIFIPCYQIIYLFFQGDLYVYGIWDWASEYRQQGEPYGVGYYHFWMENNKDEHKGCRQTHQEL</sequence>
<organism evidence="1 2">
    <name type="scientific">Diversispora epigaea</name>
    <dbReference type="NCBI Taxonomy" id="1348612"/>
    <lineage>
        <taxon>Eukaryota</taxon>
        <taxon>Fungi</taxon>
        <taxon>Fungi incertae sedis</taxon>
        <taxon>Mucoromycota</taxon>
        <taxon>Glomeromycotina</taxon>
        <taxon>Glomeromycetes</taxon>
        <taxon>Diversisporales</taxon>
        <taxon>Diversisporaceae</taxon>
        <taxon>Diversispora</taxon>
    </lineage>
</organism>
<comment type="caution">
    <text evidence="1">The sequence shown here is derived from an EMBL/GenBank/DDBJ whole genome shotgun (WGS) entry which is preliminary data.</text>
</comment>
<dbReference type="EMBL" id="PQFF01000504">
    <property type="protein sequence ID" value="RHZ46857.1"/>
    <property type="molecule type" value="Genomic_DNA"/>
</dbReference>
<name>A0A397G8E0_9GLOM</name>
<dbReference type="AlphaFoldDB" id="A0A397G8E0"/>
<evidence type="ECO:0000313" key="2">
    <source>
        <dbReference type="Proteomes" id="UP000266861"/>
    </source>
</evidence>
<reference evidence="1 2" key="1">
    <citation type="submission" date="2018-08" db="EMBL/GenBank/DDBJ databases">
        <title>Genome and evolution of the arbuscular mycorrhizal fungus Diversispora epigaea (formerly Glomus versiforme) and its bacterial endosymbionts.</title>
        <authorList>
            <person name="Sun X."/>
            <person name="Fei Z."/>
            <person name="Harrison M."/>
        </authorList>
    </citation>
    <scope>NUCLEOTIDE SEQUENCE [LARGE SCALE GENOMIC DNA]</scope>
    <source>
        <strain evidence="1 2">IT104</strain>
    </source>
</reference>
<dbReference type="Proteomes" id="UP000266861">
    <property type="component" value="Unassembled WGS sequence"/>
</dbReference>
<gene>
    <name evidence="1" type="ORF">Glove_606g44</name>
</gene>
<evidence type="ECO:0000313" key="1">
    <source>
        <dbReference type="EMBL" id="RHZ46857.1"/>
    </source>
</evidence>
<keyword evidence="2" id="KW-1185">Reference proteome</keyword>